<name>A3VBI3_9RHOB</name>
<proteinExistence type="predicted"/>
<feature type="domain" description="ASCH" evidence="1">
    <location>
        <begin position="18"/>
        <end position="135"/>
    </location>
</feature>
<dbReference type="RefSeq" id="WP_008333650.1">
    <property type="nucleotide sequence ID" value="NZ_CH902578.1"/>
</dbReference>
<protein>
    <recommendedName>
        <fullName evidence="1">ASCH domain-containing protein</fullName>
    </recommendedName>
</protein>
<sequence length="140" mass="15716">MTDDMEDLNQTYPGAGNFTFGDSEALCNDLLALVRAGEKTATCERLSEFEADPAARPKVGRCDIAMNWDGTPALVIRTVRVDEVAFKDVTEEMALAEGENDDLAGWRRDHEAYFTRNGGFDENMMLLFEHFELVEDLADR</sequence>
<dbReference type="Proteomes" id="UP000002931">
    <property type="component" value="Unassembled WGS sequence"/>
</dbReference>
<evidence type="ECO:0000313" key="2">
    <source>
        <dbReference type="EMBL" id="EAQ14316.1"/>
    </source>
</evidence>
<evidence type="ECO:0000313" key="3">
    <source>
        <dbReference type="Proteomes" id="UP000002931"/>
    </source>
</evidence>
<dbReference type="Gene3D" id="3.10.400.10">
    <property type="entry name" value="Sulfate adenylyltransferase"/>
    <property type="match status" value="1"/>
</dbReference>
<dbReference type="InterPro" id="IPR007374">
    <property type="entry name" value="ASCH_domain"/>
</dbReference>
<evidence type="ECO:0000259" key="1">
    <source>
        <dbReference type="SMART" id="SM01022"/>
    </source>
</evidence>
<reference evidence="2 3" key="1">
    <citation type="journal article" date="2010" name="J. Bacteriol.">
        <title>Genome sequences of Pelagibaca bermudensis HTCC2601T and Maritimibacter alkaliphilus HTCC2654T, the type strains of two marine Roseobacter genera.</title>
        <authorList>
            <person name="Thrash J.C."/>
            <person name="Cho J.C."/>
            <person name="Ferriera S."/>
            <person name="Johnson J."/>
            <person name="Vergin K.L."/>
            <person name="Giovannoni S.J."/>
        </authorList>
    </citation>
    <scope>NUCLEOTIDE SEQUENCE [LARGE SCALE GENOMIC DNA]</scope>
    <source>
        <strain evidence="2 3">HTCC2654</strain>
    </source>
</reference>
<dbReference type="Pfam" id="PF04266">
    <property type="entry name" value="ASCH"/>
    <property type="match status" value="1"/>
</dbReference>
<comment type="caution">
    <text evidence="2">The sequence shown here is derived from an EMBL/GenBank/DDBJ whole genome shotgun (WGS) entry which is preliminary data.</text>
</comment>
<dbReference type="SMART" id="SM01022">
    <property type="entry name" value="ASCH"/>
    <property type="match status" value="1"/>
</dbReference>
<dbReference type="InterPro" id="IPR009326">
    <property type="entry name" value="DUF984"/>
</dbReference>
<dbReference type="STRING" id="314271.RB2654_16641"/>
<dbReference type="SUPFAM" id="SSF88697">
    <property type="entry name" value="PUA domain-like"/>
    <property type="match status" value="1"/>
</dbReference>
<organism evidence="2 3">
    <name type="scientific">Maritimibacter alkaliphilus HTCC2654</name>
    <dbReference type="NCBI Taxonomy" id="314271"/>
    <lineage>
        <taxon>Bacteria</taxon>
        <taxon>Pseudomonadati</taxon>
        <taxon>Pseudomonadota</taxon>
        <taxon>Alphaproteobacteria</taxon>
        <taxon>Rhodobacterales</taxon>
        <taxon>Roseobacteraceae</taxon>
        <taxon>Maritimibacter</taxon>
    </lineage>
</organism>
<dbReference type="EMBL" id="AAMT01000002">
    <property type="protein sequence ID" value="EAQ14316.1"/>
    <property type="molecule type" value="Genomic_DNA"/>
</dbReference>
<dbReference type="PANTHER" id="PTHR39203">
    <property type="entry name" value="CYTOPLASMIC PROTEIN-RELATED"/>
    <property type="match status" value="1"/>
</dbReference>
<dbReference type="PANTHER" id="PTHR39203:SF1">
    <property type="entry name" value="CYTOPLASMIC PROTEIN"/>
    <property type="match status" value="1"/>
</dbReference>
<dbReference type="InterPro" id="IPR015947">
    <property type="entry name" value="PUA-like_sf"/>
</dbReference>
<dbReference type="AlphaFoldDB" id="A3VBI3"/>
<accession>A3VBI3</accession>
<dbReference type="eggNOG" id="COG4405">
    <property type="taxonomic scope" value="Bacteria"/>
</dbReference>
<keyword evidence="3" id="KW-1185">Reference proteome</keyword>
<dbReference type="CDD" id="cd06553">
    <property type="entry name" value="ASCH_Ef3133_like"/>
    <property type="match status" value="1"/>
</dbReference>
<gene>
    <name evidence="2" type="ORF">RB2654_16641</name>
</gene>
<dbReference type="OrthoDB" id="9807542at2"/>
<dbReference type="PIRSF" id="PIRSF021320">
    <property type="entry name" value="DUF984"/>
    <property type="match status" value="1"/>
</dbReference>
<dbReference type="HOGENOM" id="CLU_102450_2_0_5"/>